<protein>
    <submittedName>
        <fullName evidence="6">TetR/AcrR family transcriptional regulator</fullName>
    </submittedName>
</protein>
<organism evidence="6 7">
    <name type="scientific">Gracilibacillus salinarum</name>
    <dbReference type="NCBI Taxonomy" id="2932255"/>
    <lineage>
        <taxon>Bacteria</taxon>
        <taxon>Bacillati</taxon>
        <taxon>Bacillota</taxon>
        <taxon>Bacilli</taxon>
        <taxon>Bacillales</taxon>
        <taxon>Bacillaceae</taxon>
        <taxon>Gracilibacillus</taxon>
    </lineage>
</organism>
<dbReference type="PANTHER" id="PTHR30055">
    <property type="entry name" value="HTH-TYPE TRANSCRIPTIONAL REGULATOR RUTR"/>
    <property type="match status" value="1"/>
</dbReference>
<sequence>MISNDNYRKERRDAAENRHRILEVAYRLFSQHNIEKVSMNQIAKEAGIGAGTLYRRYNNKGEVCLDLIKDNFCGFLEEVHLYLASHQHELASYRFKGVLPLFIRFKESKASLLKGVEKSSTSNRHIITSPLYNELHQVMVGLFDEMNQSEFRVDNSTFRADMVLLAFSSDSYLFQREVRGLSSDEFLDHIHTTFLYK</sequence>
<dbReference type="RefSeq" id="WP_244743375.1">
    <property type="nucleotide sequence ID" value="NZ_CP095071.1"/>
</dbReference>
<evidence type="ECO:0000313" key="7">
    <source>
        <dbReference type="Proteomes" id="UP000831537"/>
    </source>
</evidence>
<evidence type="ECO:0000313" key="6">
    <source>
        <dbReference type="EMBL" id="UOQ84899.1"/>
    </source>
</evidence>
<dbReference type="InterPro" id="IPR050109">
    <property type="entry name" value="HTH-type_TetR-like_transc_reg"/>
</dbReference>
<dbReference type="Proteomes" id="UP000831537">
    <property type="component" value="Chromosome"/>
</dbReference>
<dbReference type="EMBL" id="CP095071">
    <property type="protein sequence ID" value="UOQ84899.1"/>
    <property type="molecule type" value="Genomic_DNA"/>
</dbReference>
<dbReference type="PRINTS" id="PR00455">
    <property type="entry name" value="HTHTETR"/>
</dbReference>
<evidence type="ECO:0000256" key="1">
    <source>
        <dbReference type="ARBA" id="ARBA00023015"/>
    </source>
</evidence>
<evidence type="ECO:0000256" key="2">
    <source>
        <dbReference type="ARBA" id="ARBA00023125"/>
    </source>
</evidence>
<keyword evidence="1" id="KW-0805">Transcription regulation</keyword>
<name>A0ABY4GL19_9BACI</name>
<keyword evidence="7" id="KW-1185">Reference proteome</keyword>
<accession>A0ABY4GL19</accession>
<gene>
    <name evidence="6" type="ORF">MUN87_19975</name>
</gene>
<keyword evidence="2 4" id="KW-0238">DNA-binding</keyword>
<dbReference type="Pfam" id="PF00440">
    <property type="entry name" value="TetR_N"/>
    <property type="match status" value="1"/>
</dbReference>
<reference evidence="6 7" key="1">
    <citation type="submission" date="2022-04" db="EMBL/GenBank/DDBJ databases">
        <title>Gracilibacillus sp. isolated from saltern.</title>
        <authorList>
            <person name="Won M."/>
            <person name="Lee C.-M."/>
            <person name="Woen H.-Y."/>
            <person name="Kwon S.-W."/>
        </authorList>
    </citation>
    <scope>NUCLEOTIDE SEQUENCE [LARGE SCALE GENOMIC DNA]</scope>
    <source>
        <strain evidence="6 7">SSPM10-3</strain>
    </source>
</reference>
<feature type="DNA-binding region" description="H-T-H motif" evidence="4">
    <location>
        <begin position="38"/>
        <end position="57"/>
    </location>
</feature>
<keyword evidence="3" id="KW-0804">Transcription</keyword>
<dbReference type="InterPro" id="IPR009057">
    <property type="entry name" value="Homeodomain-like_sf"/>
</dbReference>
<evidence type="ECO:0000256" key="3">
    <source>
        <dbReference type="ARBA" id="ARBA00023163"/>
    </source>
</evidence>
<dbReference type="Gene3D" id="1.10.357.10">
    <property type="entry name" value="Tetracycline Repressor, domain 2"/>
    <property type="match status" value="1"/>
</dbReference>
<feature type="domain" description="HTH tetR-type" evidence="5">
    <location>
        <begin position="15"/>
        <end position="75"/>
    </location>
</feature>
<dbReference type="PANTHER" id="PTHR30055:SF234">
    <property type="entry name" value="HTH-TYPE TRANSCRIPTIONAL REGULATOR BETI"/>
    <property type="match status" value="1"/>
</dbReference>
<evidence type="ECO:0000256" key="4">
    <source>
        <dbReference type="PROSITE-ProRule" id="PRU00335"/>
    </source>
</evidence>
<evidence type="ECO:0000259" key="5">
    <source>
        <dbReference type="PROSITE" id="PS50977"/>
    </source>
</evidence>
<dbReference type="InterPro" id="IPR001647">
    <property type="entry name" value="HTH_TetR"/>
</dbReference>
<proteinExistence type="predicted"/>
<dbReference type="SUPFAM" id="SSF46689">
    <property type="entry name" value="Homeodomain-like"/>
    <property type="match status" value="1"/>
</dbReference>
<dbReference type="PROSITE" id="PS50977">
    <property type="entry name" value="HTH_TETR_2"/>
    <property type="match status" value="1"/>
</dbReference>